<evidence type="ECO:0000313" key="2">
    <source>
        <dbReference type="Proteomes" id="UP001499909"/>
    </source>
</evidence>
<dbReference type="InterPro" id="IPR050580">
    <property type="entry name" value="2H_phosphoesterase_YjcG-like"/>
</dbReference>
<dbReference type="Gene3D" id="3.90.1140.10">
    <property type="entry name" value="Cyclic phosphodiesterase"/>
    <property type="match status" value="1"/>
</dbReference>
<comment type="caution">
    <text evidence="1">The sequence shown here is derived from an EMBL/GenBank/DDBJ whole genome shotgun (WGS) entry which is preliminary data.</text>
</comment>
<dbReference type="PANTHER" id="PTHR40037">
    <property type="entry name" value="PHOSPHOESTERASE YJCG-RELATED"/>
    <property type="match status" value="1"/>
</dbReference>
<dbReference type="InterPro" id="IPR009097">
    <property type="entry name" value="Cyclic_Pdiesterase"/>
</dbReference>
<sequence length="181" mass="19986">MPALYLVALLPPEPVFSQIWALKQEVHARTGSRNAVRLPPHLTLLPPMRQPAEFEAACCRALGGFAATQRPFLVGVQDFAWFGDRTLFVRVSEAAAVRHLHVALLSWCATHLPAVPPETRPFTPHLTLATRDLPAAQVPALQQEFASRTFAATFAVTSITLFRHDGQQWVSRETFALGEPS</sequence>
<dbReference type="EMBL" id="BAABDH010000103">
    <property type="protein sequence ID" value="GAA3947696.1"/>
    <property type="molecule type" value="Genomic_DNA"/>
</dbReference>
<dbReference type="SUPFAM" id="SSF55144">
    <property type="entry name" value="LigT-like"/>
    <property type="match status" value="1"/>
</dbReference>
<keyword evidence="1" id="KW-0436">Ligase</keyword>
<dbReference type="RefSeq" id="WP_345116142.1">
    <property type="nucleotide sequence ID" value="NZ_BAABDH010000103.1"/>
</dbReference>
<proteinExistence type="predicted"/>
<dbReference type="Proteomes" id="UP001499909">
    <property type="component" value="Unassembled WGS sequence"/>
</dbReference>
<reference evidence="2" key="1">
    <citation type="journal article" date="2019" name="Int. J. Syst. Evol. Microbiol.">
        <title>The Global Catalogue of Microorganisms (GCM) 10K type strain sequencing project: providing services to taxonomists for standard genome sequencing and annotation.</title>
        <authorList>
            <consortium name="The Broad Institute Genomics Platform"/>
            <consortium name="The Broad Institute Genome Sequencing Center for Infectious Disease"/>
            <person name="Wu L."/>
            <person name="Ma J."/>
        </authorList>
    </citation>
    <scope>NUCLEOTIDE SEQUENCE [LARGE SCALE GENOMIC DNA]</scope>
    <source>
        <strain evidence="2">JCM 17214</strain>
    </source>
</reference>
<name>A0ABP7NKB6_9BACT</name>
<evidence type="ECO:0000313" key="1">
    <source>
        <dbReference type="EMBL" id="GAA3947696.1"/>
    </source>
</evidence>
<keyword evidence="2" id="KW-1185">Reference proteome</keyword>
<dbReference type="Pfam" id="PF13563">
    <property type="entry name" value="2_5_RNA_ligase2"/>
    <property type="match status" value="1"/>
</dbReference>
<protein>
    <submittedName>
        <fullName evidence="1">2'-5' RNA ligase family protein</fullName>
    </submittedName>
</protein>
<dbReference type="GO" id="GO:0016874">
    <property type="term" value="F:ligase activity"/>
    <property type="evidence" value="ECO:0007669"/>
    <property type="project" value="UniProtKB-KW"/>
</dbReference>
<dbReference type="PANTHER" id="PTHR40037:SF1">
    <property type="entry name" value="PHOSPHOESTERASE SAOUHSC_00951-RELATED"/>
    <property type="match status" value="1"/>
</dbReference>
<gene>
    <name evidence="1" type="ORF">GCM10022406_31840</name>
</gene>
<organism evidence="1 2">
    <name type="scientific">Hymenobacter algoricola</name>
    <dbReference type="NCBI Taxonomy" id="486267"/>
    <lineage>
        <taxon>Bacteria</taxon>
        <taxon>Pseudomonadati</taxon>
        <taxon>Bacteroidota</taxon>
        <taxon>Cytophagia</taxon>
        <taxon>Cytophagales</taxon>
        <taxon>Hymenobacteraceae</taxon>
        <taxon>Hymenobacter</taxon>
    </lineage>
</organism>
<accession>A0ABP7NKB6</accession>